<name>A0A7W2TWJ2_9GAMM</name>
<gene>
    <name evidence="3" type="ORF">H2508_08945</name>
</gene>
<dbReference type="EMBL" id="JACFXU010000014">
    <property type="protein sequence ID" value="MBA6413233.1"/>
    <property type="molecule type" value="Genomic_DNA"/>
</dbReference>
<dbReference type="InterPro" id="IPR039564">
    <property type="entry name" value="Peptidase_C39-like"/>
</dbReference>
<feature type="domain" description="Peptidase C39-like" evidence="2">
    <location>
        <begin position="39"/>
        <end position="145"/>
    </location>
</feature>
<dbReference type="Pfam" id="PF13529">
    <property type="entry name" value="Peptidase_C39_2"/>
    <property type="match status" value="1"/>
</dbReference>
<evidence type="ECO:0000313" key="3">
    <source>
        <dbReference type="EMBL" id="MBA6413233.1"/>
    </source>
</evidence>
<accession>A0A7W2TWJ2</accession>
<dbReference type="Gene3D" id="3.90.70.10">
    <property type="entry name" value="Cysteine proteinases"/>
    <property type="match status" value="1"/>
</dbReference>
<reference evidence="3 4" key="1">
    <citation type="submission" date="2020-07" db="EMBL/GenBank/DDBJ databases">
        <title>Halieaceae bacterium, F7430, whole genome shotgun sequencing project.</title>
        <authorList>
            <person name="Jiang S."/>
            <person name="Liu Z.W."/>
            <person name="Du Z.J."/>
        </authorList>
    </citation>
    <scope>NUCLEOTIDE SEQUENCE [LARGE SCALE GENOMIC DNA]</scope>
    <source>
        <strain evidence="3 4">F7430</strain>
    </source>
</reference>
<comment type="caution">
    <text evidence="3">The sequence shown here is derived from an EMBL/GenBank/DDBJ whole genome shotgun (WGS) entry which is preliminary data.</text>
</comment>
<dbReference type="SUPFAM" id="SSF48452">
    <property type="entry name" value="TPR-like"/>
    <property type="match status" value="1"/>
</dbReference>
<dbReference type="InterPro" id="IPR039563">
    <property type="entry name" value="Peptidase_C39_single_dom"/>
</dbReference>
<dbReference type="Proteomes" id="UP000539350">
    <property type="component" value="Unassembled WGS sequence"/>
</dbReference>
<dbReference type="CDD" id="cd02549">
    <property type="entry name" value="Peptidase_C39A"/>
    <property type="match status" value="1"/>
</dbReference>
<dbReference type="AlphaFoldDB" id="A0A7W2TWJ2"/>
<evidence type="ECO:0000256" key="1">
    <source>
        <dbReference type="SAM" id="SignalP"/>
    </source>
</evidence>
<organism evidence="3 4">
    <name type="scientific">Sediminihaliea albiluteola</name>
    <dbReference type="NCBI Taxonomy" id="2758564"/>
    <lineage>
        <taxon>Bacteria</taxon>
        <taxon>Pseudomonadati</taxon>
        <taxon>Pseudomonadota</taxon>
        <taxon>Gammaproteobacteria</taxon>
        <taxon>Cellvibrionales</taxon>
        <taxon>Halieaceae</taxon>
        <taxon>Sediminihaliea</taxon>
    </lineage>
</organism>
<keyword evidence="4" id="KW-1185">Reference proteome</keyword>
<dbReference type="PROSITE" id="PS51257">
    <property type="entry name" value="PROKAR_LIPOPROTEIN"/>
    <property type="match status" value="1"/>
</dbReference>
<feature type="signal peptide" evidence="1">
    <location>
        <begin position="1"/>
        <end position="27"/>
    </location>
</feature>
<dbReference type="NCBIfam" id="NF033920">
    <property type="entry name" value="C39_PA2778_fam"/>
    <property type="match status" value="1"/>
</dbReference>
<dbReference type="RefSeq" id="WP_182172092.1">
    <property type="nucleotide sequence ID" value="NZ_JACFXU010000014.1"/>
</dbReference>
<protein>
    <submittedName>
        <fullName evidence="3">PA2778 family cysteine peptidase</fullName>
    </submittedName>
</protein>
<keyword evidence="1" id="KW-0732">Signal</keyword>
<feature type="chain" id="PRO_5030803058" evidence="1">
    <location>
        <begin position="28"/>
        <end position="322"/>
    </location>
</feature>
<sequence length="322" mass="35518">MHRWLHRLSLVLCCTALVACAPWLAPASPSQPRSIELSEVPFFPQAKYQCGPAALATVLNFSGLDVDSETLESAVYLPKREGSLQAELLAASRRHERIPYRIPGTLDALQQELLAGNPVLIMQNLGIDVLPRWHYAVVVGYQAEHNSWVLRSGTKQRSIESAASFWRRWSKAGNWALVTKPAGELAATVEPRAALQALADVESMLSAQQAQRAWEAALLRWPEEADLQFATANARRRRGLIADAAALYRQLIKQQPDHLAAHNNYADLLLEAGCPYQAELTLNAALEYENSTALMSATLHKTAEEVQAALQQKPAETDCPIN</sequence>
<proteinExistence type="predicted"/>
<dbReference type="Gene3D" id="1.25.40.10">
    <property type="entry name" value="Tetratricopeptide repeat domain"/>
    <property type="match status" value="1"/>
</dbReference>
<evidence type="ECO:0000313" key="4">
    <source>
        <dbReference type="Proteomes" id="UP000539350"/>
    </source>
</evidence>
<dbReference type="InterPro" id="IPR011990">
    <property type="entry name" value="TPR-like_helical_dom_sf"/>
</dbReference>
<evidence type="ECO:0000259" key="2">
    <source>
        <dbReference type="Pfam" id="PF13529"/>
    </source>
</evidence>